<evidence type="ECO:0000256" key="2">
    <source>
        <dbReference type="ARBA" id="ARBA00012755"/>
    </source>
</evidence>
<dbReference type="Pfam" id="PF16875">
    <property type="entry name" value="Glyco_hydro_36N"/>
    <property type="match status" value="1"/>
</dbReference>
<reference evidence="9 10" key="1">
    <citation type="submission" date="2017-04" db="EMBL/GenBank/DDBJ databases">
        <title>Draft genome sequences of Alloscardovia macacae UMA81211 and UMA81212 isolated from the feces of a rhesus macaque (Macaca mulatta).</title>
        <authorList>
            <person name="Albert K."/>
            <person name="Sela D.A."/>
        </authorList>
    </citation>
    <scope>NUCLEOTIDE SEQUENCE [LARGE SCALE GENOMIC DNA]</scope>
    <source>
        <strain evidence="9 10">UMA81212</strain>
    </source>
</reference>
<dbReference type="PIRSF" id="PIRSF005536">
    <property type="entry name" value="Agal"/>
    <property type="match status" value="1"/>
</dbReference>
<dbReference type="Proteomes" id="UP000243540">
    <property type="component" value="Unassembled WGS sequence"/>
</dbReference>
<dbReference type="FunFam" id="3.20.20.70:FF:000118">
    <property type="entry name" value="Alpha-galactosidase"/>
    <property type="match status" value="1"/>
</dbReference>
<evidence type="ECO:0000313" key="9">
    <source>
        <dbReference type="EMBL" id="OTA29575.1"/>
    </source>
</evidence>
<dbReference type="InterPro" id="IPR050985">
    <property type="entry name" value="Alpha-glycosidase_related"/>
</dbReference>
<dbReference type="Gene3D" id="2.60.40.1180">
    <property type="entry name" value="Golgi alpha-mannosidase II"/>
    <property type="match status" value="1"/>
</dbReference>
<dbReference type="RefSeq" id="WP_086106334.1">
    <property type="nucleotide sequence ID" value="NZ_NEKB01000007.1"/>
</dbReference>
<dbReference type="PROSITE" id="PS00512">
    <property type="entry name" value="ALPHA_GALACTOSIDASE"/>
    <property type="match status" value="1"/>
</dbReference>
<dbReference type="AlphaFoldDB" id="A0A1Y2T1H3"/>
<proteinExistence type="inferred from homology"/>
<dbReference type="InterPro" id="IPR038417">
    <property type="entry name" value="Alpga-gal_N_sf"/>
</dbReference>
<accession>A0A1Y2T1H3</accession>
<dbReference type="Gene3D" id="2.70.98.60">
    <property type="entry name" value="alpha-galactosidase from lactobacil brevis"/>
    <property type="match status" value="1"/>
</dbReference>
<comment type="caution">
    <text evidence="9">The sequence shown here is derived from an EMBL/GenBank/DDBJ whole genome shotgun (WGS) entry which is preliminary data.</text>
</comment>
<comment type="similarity">
    <text evidence="5">Belongs to the glycosyl hydrolase.</text>
</comment>
<dbReference type="Pfam" id="PF02065">
    <property type="entry name" value="Melibiase"/>
    <property type="match status" value="1"/>
</dbReference>
<dbReference type="SUPFAM" id="SSF51445">
    <property type="entry name" value="(Trans)glycosidases"/>
    <property type="match status" value="1"/>
</dbReference>
<keyword evidence="3 5" id="KW-0378">Hydrolase</keyword>
<dbReference type="InterPro" id="IPR002252">
    <property type="entry name" value="Glyco_hydro_36"/>
</dbReference>
<protein>
    <recommendedName>
        <fullName evidence="2 5">Alpha-galactosidase</fullName>
        <ecNumber evidence="2 5">3.2.1.22</ecNumber>
    </recommendedName>
</protein>
<dbReference type="InterPro" id="IPR000111">
    <property type="entry name" value="Glyco_hydro_27/36_CS"/>
</dbReference>
<dbReference type="EC" id="3.2.1.22" evidence="2 5"/>
<keyword evidence="4 5" id="KW-0326">Glycosidase</keyword>
<feature type="domain" description="Glycosyl hydrolase family 36 C-terminal" evidence="7">
    <location>
        <begin position="662"/>
        <end position="755"/>
    </location>
</feature>
<evidence type="ECO:0000256" key="3">
    <source>
        <dbReference type="ARBA" id="ARBA00022801"/>
    </source>
</evidence>
<dbReference type="InterPro" id="IPR013780">
    <property type="entry name" value="Glyco_hydro_b"/>
</dbReference>
<dbReference type="GO" id="GO:0016052">
    <property type="term" value="P:carbohydrate catabolic process"/>
    <property type="evidence" value="ECO:0007669"/>
    <property type="project" value="InterPro"/>
</dbReference>
<gene>
    <name evidence="9" type="ORF">B9T39_02945</name>
</gene>
<dbReference type="InterPro" id="IPR031705">
    <property type="entry name" value="Glyco_hydro_36_C"/>
</dbReference>
<dbReference type="InterPro" id="IPR031704">
    <property type="entry name" value="Glyco_hydro_36_N"/>
</dbReference>
<evidence type="ECO:0000256" key="1">
    <source>
        <dbReference type="ARBA" id="ARBA00001255"/>
    </source>
</evidence>
<evidence type="ECO:0000259" key="7">
    <source>
        <dbReference type="Pfam" id="PF16874"/>
    </source>
</evidence>
<dbReference type="STRING" id="1160091.B9T39_02945"/>
<dbReference type="PANTHER" id="PTHR43053">
    <property type="entry name" value="GLYCOSIDASE FAMILY 31"/>
    <property type="match status" value="1"/>
</dbReference>
<dbReference type="Pfam" id="PF16874">
    <property type="entry name" value="Glyco_hydro_36C"/>
    <property type="match status" value="1"/>
</dbReference>
<dbReference type="PRINTS" id="PR00743">
    <property type="entry name" value="GLHYDRLASE36"/>
</dbReference>
<dbReference type="InterPro" id="IPR017853">
    <property type="entry name" value="GH"/>
</dbReference>
<dbReference type="OrthoDB" id="9758822at2"/>
<evidence type="ECO:0000256" key="4">
    <source>
        <dbReference type="ARBA" id="ARBA00023295"/>
    </source>
</evidence>
<comment type="catalytic activity">
    <reaction evidence="1 5">
        <text>Hydrolysis of terminal, non-reducing alpha-D-galactose residues in alpha-D-galactosides, including galactose oligosaccharides, galactomannans and galactolipids.</text>
        <dbReference type="EC" id="3.2.1.22"/>
    </reaction>
</comment>
<dbReference type="InterPro" id="IPR013785">
    <property type="entry name" value="Aldolase_TIM"/>
</dbReference>
<dbReference type="CDD" id="cd14791">
    <property type="entry name" value="GH36"/>
    <property type="match status" value="1"/>
</dbReference>
<feature type="domain" description="Glycosyl hydrolase family 36 N-terminal" evidence="8">
    <location>
        <begin position="30"/>
        <end position="290"/>
    </location>
</feature>
<sequence>MMTVYTSDSGIVTLENGGVAVTLSLKNNELPRIVYWGRALGGDQGTAQLYEALRPQRVSGGLDDTNFPTVLPTQAEGWTGAPRFVVTRDGHEIFCAFTVTAVETSEAAPVAAGTSQLAEELAGVKGEKRADAPRAASLTVTAEDAAQGVQLTWQIQVLEGGLVRQQARVQNTAEWDAAHEGSVLSVQTLELSYPVPATAREVLTTAGHHLRERHPQRQELTMGRFERVVEIGRPDFDATLLLNVGPRGFDFEHGEVYSTHVGWSGNSITSVEQTVYTLPLIGGGEHLYAGEAELVAGQGASYTSPWVYGSYGEGLNEVSQRFHSFVRSLHPNLATKPRPVILNTWEAVYFEHDFDTLKQLADKAAAAGVERFVVDDGWFGSRRDDTSGLGDWTVSQEVWPDGPKSLKALADYVHGLGMEFGLWFEPEMANIVSELNEQHPDWLLAPHAGRLPLQGRFQQVVDLSNPEACRYVFDAMDALVGELGIDYIKWDHNKLVTEPGSAYHGYAATQHAQVEAVYAIFEGLKLKHEGLEIESCSSGGGRVDLGILERADRIWTSDCVDPVERAEIQRYTSLLVPEVMMGEHVGASPAHSTQRATSLTMRTAMALFGHFGIEWDLNHQPQEDLDELARWVALYKQVRPWASQGVSVHGDITDDSVRLDGVVAADGSKALYRFAQVRTSVHYPALPVRLPGLDKDALYRVRPVAIQRELDVHHMNGQSDLLWWTEEGIEISGAALQNFGIRPPQLHPAQAVVFVVERIA</sequence>
<dbReference type="Gene3D" id="3.20.20.70">
    <property type="entry name" value="Aldolase class I"/>
    <property type="match status" value="1"/>
</dbReference>
<evidence type="ECO:0000256" key="6">
    <source>
        <dbReference type="PIRSR" id="PIRSR005536-1"/>
    </source>
</evidence>
<organism evidence="9 10">
    <name type="scientific">Alloscardovia macacae</name>
    <dbReference type="NCBI Taxonomy" id="1160091"/>
    <lineage>
        <taxon>Bacteria</taxon>
        <taxon>Bacillati</taxon>
        <taxon>Actinomycetota</taxon>
        <taxon>Actinomycetes</taxon>
        <taxon>Bifidobacteriales</taxon>
        <taxon>Bifidobacteriaceae</taxon>
        <taxon>Alloscardovia</taxon>
    </lineage>
</organism>
<evidence type="ECO:0000313" key="10">
    <source>
        <dbReference type="Proteomes" id="UP000243540"/>
    </source>
</evidence>
<evidence type="ECO:0000256" key="5">
    <source>
        <dbReference type="PIRNR" id="PIRNR005536"/>
    </source>
</evidence>
<dbReference type="PANTHER" id="PTHR43053:SF3">
    <property type="entry name" value="ALPHA-GALACTOSIDASE C-RELATED"/>
    <property type="match status" value="1"/>
</dbReference>
<dbReference type="EMBL" id="NEKC01000005">
    <property type="protein sequence ID" value="OTA29575.1"/>
    <property type="molecule type" value="Genomic_DNA"/>
</dbReference>
<feature type="active site" description="Proton donor" evidence="6">
    <location>
        <position position="558"/>
    </location>
</feature>
<feature type="active site" description="Nucleophile" evidence="6">
    <location>
        <position position="491"/>
    </location>
</feature>
<name>A0A1Y2T1H3_9BIFI</name>
<dbReference type="GO" id="GO:0004557">
    <property type="term" value="F:alpha-galactosidase activity"/>
    <property type="evidence" value="ECO:0007669"/>
    <property type="project" value="UniProtKB-UniRule"/>
</dbReference>
<evidence type="ECO:0000259" key="8">
    <source>
        <dbReference type="Pfam" id="PF16875"/>
    </source>
</evidence>